<dbReference type="SMART" id="SM00343">
    <property type="entry name" value="ZnF_C2HC"/>
    <property type="match status" value="1"/>
</dbReference>
<evidence type="ECO:0000313" key="3">
    <source>
        <dbReference type="Ensembl" id="ENSAOCP00000065188.1"/>
    </source>
</evidence>
<proteinExistence type="predicted"/>
<dbReference type="AlphaFoldDB" id="A0AAQ5ZGH5"/>
<dbReference type="Gene3D" id="4.10.60.10">
    <property type="entry name" value="Zinc finger, CCHC-type"/>
    <property type="match status" value="1"/>
</dbReference>
<keyword evidence="1" id="KW-0863">Zinc-finger</keyword>
<reference evidence="3" key="3">
    <citation type="submission" date="2025-09" db="UniProtKB">
        <authorList>
            <consortium name="Ensembl"/>
        </authorList>
    </citation>
    <scope>IDENTIFICATION</scope>
</reference>
<dbReference type="PROSITE" id="PS50158">
    <property type="entry name" value="ZF_CCHC"/>
    <property type="match status" value="1"/>
</dbReference>
<dbReference type="Pfam" id="PF00098">
    <property type="entry name" value="zf-CCHC"/>
    <property type="match status" value="1"/>
</dbReference>
<feature type="domain" description="CCHC-type" evidence="2">
    <location>
        <begin position="51"/>
        <end position="66"/>
    </location>
</feature>
<sequence>TQRTESISCSRPTPMMLLYWAERPSGAQGGRGKSRGTHRAGPRKLQYDDTCYNCGKLGHYVKDCRSKTRDSACINAELLKLAPDGTPQAEDVMPTDELHCTVYYRGAPGQDAEYEKCFSSTYMALYSCVGLNPATLLPTTEDGEPHNCATEVGAAVLPRPDLTDVALHEPDLEFFGDGSCLNKQTALMPQVMQ</sequence>
<evidence type="ECO:0000313" key="4">
    <source>
        <dbReference type="Proteomes" id="UP001501940"/>
    </source>
</evidence>
<evidence type="ECO:0000256" key="1">
    <source>
        <dbReference type="PROSITE-ProRule" id="PRU00047"/>
    </source>
</evidence>
<keyword evidence="4" id="KW-1185">Reference proteome</keyword>
<dbReference type="SUPFAM" id="SSF57756">
    <property type="entry name" value="Retrovirus zinc finger-like domains"/>
    <property type="match status" value="1"/>
</dbReference>
<dbReference type="Ensembl" id="ENSAOCT00000082977.1">
    <property type="protein sequence ID" value="ENSAOCP00000065188.1"/>
    <property type="gene ID" value="ENSAOCG00000027946.1"/>
</dbReference>
<keyword evidence="1" id="KW-0862">Zinc</keyword>
<dbReference type="InterPro" id="IPR001878">
    <property type="entry name" value="Znf_CCHC"/>
</dbReference>
<dbReference type="InterPro" id="IPR036875">
    <property type="entry name" value="Znf_CCHC_sf"/>
</dbReference>
<keyword evidence="1" id="KW-0479">Metal-binding</keyword>
<reference evidence="3" key="2">
    <citation type="submission" date="2025-08" db="UniProtKB">
        <authorList>
            <consortium name="Ensembl"/>
        </authorList>
    </citation>
    <scope>IDENTIFICATION</scope>
</reference>
<protein>
    <recommendedName>
        <fullName evidence="2">CCHC-type domain-containing protein</fullName>
    </recommendedName>
</protein>
<organism evidence="3 4">
    <name type="scientific">Amphiprion ocellaris</name>
    <name type="common">Clown anemonefish</name>
    <dbReference type="NCBI Taxonomy" id="80972"/>
    <lineage>
        <taxon>Eukaryota</taxon>
        <taxon>Metazoa</taxon>
        <taxon>Chordata</taxon>
        <taxon>Craniata</taxon>
        <taxon>Vertebrata</taxon>
        <taxon>Euteleostomi</taxon>
        <taxon>Actinopterygii</taxon>
        <taxon>Neopterygii</taxon>
        <taxon>Teleostei</taxon>
        <taxon>Neoteleostei</taxon>
        <taxon>Acanthomorphata</taxon>
        <taxon>Ovalentaria</taxon>
        <taxon>Pomacentridae</taxon>
        <taxon>Amphiprion</taxon>
    </lineage>
</organism>
<dbReference type="GO" id="GO:0003676">
    <property type="term" value="F:nucleic acid binding"/>
    <property type="evidence" value="ECO:0007669"/>
    <property type="project" value="InterPro"/>
</dbReference>
<dbReference type="Proteomes" id="UP001501940">
    <property type="component" value="Chromosome 24"/>
</dbReference>
<name>A0AAQ5ZGH5_AMPOC</name>
<evidence type="ECO:0000259" key="2">
    <source>
        <dbReference type="PROSITE" id="PS50158"/>
    </source>
</evidence>
<accession>A0AAQ5ZGH5</accession>
<reference evidence="3 4" key="1">
    <citation type="submission" date="2022-01" db="EMBL/GenBank/DDBJ databases">
        <title>A chromosome-scale genome assembly of the false clownfish, Amphiprion ocellaris.</title>
        <authorList>
            <person name="Ryu T."/>
        </authorList>
    </citation>
    <scope>NUCLEOTIDE SEQUENCE [LARGE SCALE GENOMIC DNA]</scope>
</reference>
<dbReference type="GO" id="GO:0008270">
    <property type="term" value="F:zinc ion binding"/>
    <property type="evidence" value="ECO:0007669"/>
    <property type="project" value="UniProtKB-KW"/>
</dbReference>